<name>A0A8J7CD04_9PROT</name>
<reference evidence="1" key="1">
    <citation type="submission" date="2020-10" db="EMBL/GenBank/DDBJ databases">
        <title>Genome sequence of the unusual species of purple photosynthetic bacteria, Phaeovibrio sulfidiphilus DSM 23193, type strain.</title>
        <authorList>
            <person name="Kyndt J.A."/>
            <person name="Meyer T.E."/>
        </authorList>
    </citation>
    <scope>NUCLEOTIDE SEQUENCE</scope>
    <source>
        <strain evidence="1">DSM 23193</strain>
    </source>
</reference>
<dbReference type="Proteomes" id="UP000631034">
    <property type="component" value="Unassembled WGS sequence"/>
</dbReference>
<dbReference type="RefSeq" id="WP_192534457.1">
    <property type="nucleotide sequence ID" value="NZ_JACZHT010000005.1"/>
</dbReference>
<dbReference type="EMBL" id="JACZHT010000005">
    <property type="protein sequence ID" value="MBE1237443.1"/>
    <property type="molecule type" value="Genomic_DNA"/>
</dbReference>
<proteinExistence type="predicted"/>
<comment type="caution">
    <text evidence="1">The sequence shown here is derived from an EMBL/GenBank/DDBJ whole genome shotgun (WGS) entry which is preliminary data.</text>
</comment>
<gene>
    <name evidence="1" type="ORF">IHV25_07250</name>
</gene>
<accession>A0A8J7CD04</accession>
<protein>
    <submittedName>
        <fullName evidence="1">Uncharacterized protein</fullName>
    </submittedName>
</protein>
<evidence type="ECO:0000313" key="2">
    <source>
        <dbReference type="Proteomes" id="UP000631034"/>
    </source>
</evidence>
<organism evidence="1 2">
    <name type="scientific">Phaeovibrio sulfidiphilus</name>
    <dbReference type="NCBI Taxonomy" id="1220600"/>
    <lineage>
        <taxon>Bacteria</taxon>
        <taxon>Pseudomonadati</taxon>
        <taxon>Pseudomonadota</taxon>
        <taxon>Alphaproteobacteria</taxon>
        <taxon>Rhodospirillales</taxon>
        <taxon>Rhodospirillaceae</taxon>
        <taxon>Phaeovibrio</taxon>
    </lineage>
</organism>
<dbReference type="AlphaFoldDB" id="A0A8J7CD04"/>
<sequence>MPPDGFIIDDTPDFPFWIEVVLETDTHLMAVVNGKFGDFSLLPEPENWPVIPLVHDRLAANGFAKCKTPNLLFRNLGGTGAHNYYFLSVTLGGDDQGVPARRGSIRSAALYPSVRCTPPACQFRPPGFGPFRVSELAELMNPTPPTRNNLIFSLPLVLSAVIIEEKLKTDTQHPYVILKDFEDDSAIIRLYTTSMLNVPVTGHPPDGKGQAAVFEASLMYYGPGELQYEGEIAKLCGTRQDYLTLRSENRKNPCLSP</sequence>
<evidence type="ECO:0000313" key="1">
    <source>
        <dbReference type="EMBL" id="MBE1237443.1"/>
    </source>
</evidence>
<keyword evidence="2" id="KW-1185">Reference proteome</keyword>